<feature type="domain" description="Xylose isomerase-like TIM barrel" evidence="1">
    <location>
        <begin position="33"/>
        <end position="260"/>
    </location>
</feature>
<proteinExistence type="predicted"/>
<dbReference type="EMBL" id="JANX01000429">
    <property type="protein sequence ID" value="KGM31827.1"/>
    <property type="molecule type" value="Genomic_DNA"/>
</dbReference>
<reference evidence="2 3" key="1">
    <citation type="submission" date="2014-01" db="EMBL/GenBank/DDBJ databases">
        <title>Genome sequence determination for a cystic fibrosis isolate, Inquilinus limosus.</title>
        <authorList>
            <person name="Pino M."/>
            <person name="Di Conza J."/>
            <person name="Gutkind G."/>
        </authorList>
    </citation>
    <scope>NUCLEOTIDE SEQUENCE [LARGE SCALE GENOMIC DNA]</scope>
    <source>
        <strain evidence="2 3">MP06</strain>
    </source>
</reference>
<dbReference type="InterPro" id="IPR050312">
    <property type="entry name" value="IolE/XylAMocC-like"/>
</dbReference>
<dbReference type="OrthoDB" id="9787068at2"/>
<comment type="caution">
    <text evidence="2">The sequence shown here is derived from an EMBL/GenBank/DDBJ whole genome shotgun (WGS) entry which is preliminary data.</text>
</comment>
<protein>
    <submittedName>
        <fullName evidence="2">Endonuclease</fullName>
    </submittedName>
</protein>
<dbReference type="Proteomes" id="UP000029995">
    <property type="component" value="Unassembled WGS sequence"/>
</dbReference>
<evidence type="ECO:0000313" key="2">
    <source>
        <dbReference type="EMBL" id="KGM31827.1"/>
    </source>
</evidence>
<accession>A0A0A0D446</accession>
<dbReference type="Pfam" id="PF01261">
    <property type="entry name" value="AP_endonuc_2"/>
    <property type="match status" value="1"/>
</dbReference>
<dbReference type="InterPro" id="IPR013022">
    <property type="entry name" value="Xyl_isomerase-like_TIM-brl"/>
</dbReference>
<dbReference type="PANTHER" id="PTHR12110">
    <property type="entry name" value="HYDROXYPYRUVATE ISOMERASE"/>
    <property type="match status" value="1"/>
</dbReference>
<dbReference type="GO" id="GO:0004519">
    <property type="term" value="F:endonuclease activity"/>
    <property type="evidence" value="ECO:0007669"/>
    <property type="project" value="UniProtKB-KW"/>
</dbReference>
<keyword evidence="2" id="KW-0540">Nuclease</keyword>
<dbReference type="SUPFAM" id="SSF51658">
    <property type="entry name" value="Xylose isomerase-like"/>
    <property type="match status" value="1"/>
</dbReference>
<keyword evidence="2" id="KW-0378">Hydrolase</keyword>
<organism evidence="2 3">
    <name type="scientific">Inquilinus limosus MP06</name>
    <dbReference type="NCBI Taxonomy" id="1398085"/>
    <lineage>
        <taxon>Bacteria</taxon>
        <taxon>Pseudomonadati</taxon>
        <taxon>Pseudomonadota</taxon>
        <taxon>Alphaproteobacteria</taxon>
        <taxon>Rhodospirillales</taxon>
        <taxon>Rhodospirillaceae</taxon>
        <taxon>Inquilinus</taxon>
    </lineage>
</organism>
<dbReference type="PANTHER" id="PTHR12110:SF52">
    <property type="entry name" value="XYLOSE ISOMERASE"/>
    <property type="match status" value="1"/>
</dbReference>
<evidence type="ECO:0000259" key="1">
    <source>
        <dbReference type="Pfam" id="PF01261"/>
    </source>
</evidence>
<gene>
    <name evidence="2" type="ORF">P409_24925</name>
</gene>
<dbReference type="RefSeq" id="WP_034844889.1">
    <property type="nucleotide sequence ID" value="NZ_JANX01000429.1"/>
</dbReference>
<keyword evidence="2" id="KW-0255">Endonuclease</keyword>
<dbReference type="InterPro" id="IPR036237">
    <property type="entry name" value="Xyl_isomerase-like_sf"/>
</dbReference>
<name>A0A0A0D446_9PROT</name>
<dbReference type="Gene3D" id="3.20.20.150">
    <property type="entry name" value="Divalent-metal-dependent TIM barrel enzymes"/>
    <property type="match status" value="1"/>
</dbReference>
<dbReference type="AlphaFoldDB" id="A0A0A0D446"/>
<sequence length="280" mass="29808">MASGTHTGGLSINLATVRQQWDMRQAAEACLGHGITAIAPWRDQVQKIGLGEAARIVRDNGFQVTGLCRGGMFPAGDPEARKAAIDDNLRAVDEAAALGADCLVLVVGGLPQGSRDIGAARQMVADGIAAVLPHARASGIPLAIEPLHPMYAADRACVNTLKQALDICDLLGEGIGVAIDVYHVWWDPELMPQIARAGAGGRILAHHICDWLVPTTDLLLDRGMMGDGVIDLRGIRAAIEAAGFLGPQEVEIFSAETWWKRPGDEVLKTCVERYHSVCTL</sequence>
<evidence type="ECO:0000313" key="3">
    <source>
        <dbReference type="Proteomes" id="UP000029995"/>
    </source>
</evidence>